<dbReference type="PANTHER" id="PTHR43841:SF1">
    <property type="entry name" value="3-HYDROXYACYL-THIOESTER DEHYDRATASE X"/>
    <property type="match status" value="1"/>
</dbReference>
<dbReference type="Proteomes" id="UP001387100">
    <property type="component" value="Unassembled WGS sequence"/>
</dbReference>
<comment type="caution">
    <text evidence="4">The sequence shown here is derived from an EMBL/GenBank/DDBJ whole genome shotgun (WGS) entry which is preliminary data.</text>
</comment>
<dbReference type="InterPro" id="IPR002539">
    <property type="entry name" value="MaoC-like_dom"/>
</dbReference>
<dbReference type="SUPFAM" id="SSF54637">
    <property type="entry name" value="Thioesterase/thiol ester dehydrase-isomerase"/>
    <property type="match status" value="2"/>
</dbReference>
<dbReference type="InterPro" id="IPR029069">
    <property type="entry name" value="HotDog_dom_sf"/>
</dbReference>
<dbReference type="Gene3D" id="3.10.129.10">
    <property type="entry name" value="Hotdog Thioesterase"/>
    <property type="match status" value="1"/>
</dbReference>
<dbReference type="CDD" id="cd03441">
    <property type="entry name" value="R_hydratase_like"/>
    <property type="match status" value="1"/>
</dbReference>
<comment type="similarity">
    <text evidence="1">Belongs to the enoyl-CoA hydratase/isomerase family.</text>
</comment>
<reference evidence="4 5" key="1">
    <citation type="journal article" date="2017" name="Int. J. Syst. Evol. Microbiol.">
        <title>Pseudokineococcus basanitobsidens sp. nov., isolated from volcanic rock.</title>
        <authorList>
            <person name="Lee D.W."/>
            <person name="Park M.Y."/>
            <person name="Kim J.J."/>
            <person name="Kim B.S."/>
        </authorList>
    </citation>
    <scope>NUCLEOTIDE SEQUENCE [LARGE SCALE GENOMIC DNA]</scope>
    <source>
        <strain evidence="4 5">DSM 103726</strain>
    </source>
</reference>
<feature type="region of interest" description="Disordered" evidence="2">
    <location>
        <begin position="149"/>
        <end position="188"/>
    </location>
</feature>
<evidence type="ECO:0000313" key="4">
    <source>
        <dbReference type="EMBL" id="MEJ5946328.1"/>
    </source>
</evidence>
<keyword evidence="5" id="KW-1185">Reference proteome</keyword>
<accession>A0ABU8RMK4</accession>
<dbReference type="RefSeq" id="WP_339575711.1">
    <property type="nucleotide sequence ID" value="NZ_JBBIAA010000020.1"/>
</dbReference>
<evidence type="ECO:0000256" key="1">
    <source>
        <dbReference type="ARBA" id="ARBA00005254"/>
    </source>
</evidence>
<evidence type="ECO:0000313" key="5">
    <source>
        <dbReference type="Proteomes" id="UP001387100"/>
    </source>
</evidence>
<protein>
    <submittedName>
        <fullName evidence="4">MaoC family dehydratase</fullName>
    </submittedName>
</protein>
<sequence length="296" mass="31466">MSVARPAPAVPLAPSARGLAGALLPRRRPPGLPDRVVRVAGVRADRAHLDAWTRVCCPRPGAPAPGVLPAAFLHVLASGASMRLLLDPSFPLPLLGLVHVGQRLELRRPVDVREPLDLAVGARDLRPHRRGRQLDVVATASAAGEEVWRGTSTYLHREPTPGEASGGGAPGGGSSDELGRPALPDGSVRWDVPASTGRAYARVSGDPNPIHLSVPTARLLGFRRPIAHGMWTLARALSDLEGRLPPAHDVTARFLRPLALPGRALCGWRPDGDALILAVRRERDGEPHLLAEVRPT</sequence>
<gene>
    <name evidence="4" type="ORF">WDZ17_13605</name>
</gene>
<proteinExistence type="inferred from homology"/>
<dbReference type="PANTHER" id="PTHR43841">
    <property type="entry name" value="3-HYDROXYACYL-THIOESTER DEHYDRATASE HTDX-RELATED"/>
    <property type="match status" value="1"/>
</dbReference>
<name>A0ABU8RMK4_9ACTN</name>
<dbReference type="EMBL" id="JBBIAA010000020">
    <property type="protein sequence ID" value="MEJ5946328.1"/>
    <property type="molecule type" value="Genomic_DNA"/>
</dbReference>
<feature type="compositionally biased region" description="Gly residues" evidence="2">
    <location>
        <begin position="164"/>
        <end position="174"/>
    </location>
</feature>
<feature type="domain" description="MaoC-like" evidence="3">
    <location>
        <begin position="198"/>
        <end position="244"/>
    </location>
</feature>
<evidence type="ECO:0000259" key="3">
    <source>
        <dbReference type="Pfam" id="PF01575"/>
    </source>
</evidence>
<organism evidence="4 5">
    <name type="scientific">Pseudokineococcus basanitobsidens</name>
    <dbReference type="NCBI Taxonomy" id="1926649"/>
    <lineage>
        <taxon>Bacteria</taxon>
        <taxon>Bacillati</taxon>
        <taxon>Actinomycetota</taxon>
        <taxon>Actinomycetes</taxon>
        <taxon>Kineosporiales</taxon>
        <taxon>Kineosporiaceae</taxon>
        <taxon>Pseudokineococcus</taxon>
    </lineage>
</organism>
<evidence type="ECO:0000256" key="2">
    <source>
        <dbReference type="SAM" id="MobiDB-lite"/>
    </source>
</evidence>
<dbReference type="Pfam" id="PF01575">
    <property type="entry name" value="MaoC_dehydratas"/>
    <property type="match status" value="1"/>
</dbReference>